<feature type="compositionally biased region" description="Basic and acidic residues" evidence="1">
    <location>
        <begin position="122"/>
        <end position="134"/>
    </location>
</feature>
<feature type="compositionally biased region" description="Low complexity" evidence="1">
    <location>
        <begin position="218"/>
        <end position="233"/>
    </location>
</feature>
<dbReference type="EMBL" id="JAYKXP010000019">
    <property type="protein sequence ID" value="KAK7047677.1"/>
    <property type="molecule type" value="Genomic_DNA"/>
</dbReference>
<feature type="compositionally biased region" description="Polar residues" evidence="1">
    <location>
        <begin position="193"/>
        <end position="214"/>
    </location>
</feature>
<feature type="region of interest" description="Disordered" evidence="1">
    <location>
        <begin position="468"/>
        <end position="511"/>
    </location>
</feature>
<name>A0AAW0D7G6_9AGAR</name>
<keyword evidence="3" id="KW-1185">Reference proteome</keyword>
<feature type="compositionally biased region" description="Pro residues" evidence="1">
    <location>
        <begin position="150"/>
        <end position="160"/>
    </location>
</feature>
<feature type="compositionally biased region" description="Polar residues" evidence="1">
    <location>
        <begin position="338"/>
        <end position="348"/>
    </location>
</feature>
<feature type="compositionally biased region" description="Basic and acidic residues" evidence="1">
    <location>
        <begin position="25"/>
        <end position="35"/>
    </location>
</feature>
<feature type="compositionally biased region" description="Polar residues" evidence="1">
    <location>
        <begin position="1"/>
        <end position="22"/>
    </location>
</feature>
<feature type="compositionally biased region" description="Low complexity" evidence="1">
    <location>
        <begin position="65"/>
        <end position="74"/>
    </location>
</feature>
<feature type="compositionally biased region" description="Polar residues" evidence="1">
    <location>
        <begin position="491"/>
        <end position="500"/>
    </location>
</feature>
<feature type="compositionally biased region" description="Polar residues" evidence="1">
    <location>
        <begin position="284"/>
        <end position="306"/>
    </location>
</feature>
<dbReference type="Proteomes" id="UP001383192">
    <property type="component" value="Unassembled WGS sequence"/>
</dbReference>
<feature type="compositionally biased region" description="Polar residues" evidence="1">
    <location>
        <begin position="262"/>
        <end position="271"/>
    </location>
</feature>
<reference evidence="2 3" key="1">
    <citation type="submission" date="2024-01" db="EMBL/GenBank/DDBJ databases">
        <title>A draft genome for a cacao thread blight-causing isolate of Paramarasmius palmivorus.</title>
        <authorList>
            <person name="Baruah I.K."/>
            <person name="Bukari Y."/>
            <person name="Amoako-Attah I."/>
            <person name="Meinhardt L.W."/>
            <person name="Bailey B.A."/>
            <person name="Cohen S.P."/>
        </authorList>
    </citation>
    <scope>NUCLEOTIDE SEQUENCE [LARGE SCALE GENOMIC DNA]</scope>
    <source>
        <strain evidence="2 3">GH-12</strain>
    </source>
</reference>
<accession>A0AAW0D7G6</accession>
<feature type="region of interest" description="Disordered" evidence="1">
    <location>
        <begin position="1"/>
        <end position="399"/>
    </location>
</feature>
<protein>
    <recommendedName>
        <fullName evidence="4">C2H2-type domain-containing protein</fullName>
    </recommendedName>
</protein>
<feature type="compositionally biased region" description="Low complexity" evidence="1">
    <location>
        <begin position="382"/>
        <end position="399"/>
    </location>
</feature>
<evidence type="ECO:0000313" key="3">
    <source>
        <dbReference type="Proteomes" id="UP001383192"/>
    </source>
</evidence>
<feature type="compositionally biased region" description="Polar residues" evidence="1">
    <location>
        <begin position="163"/>
        <end position="176"/>
    </location>
</feature>
<feature type="compositionally biased region" description="Low complexity" evidence="1">
    <location>
        <begin position="135"/>
        <end position="149"/>
    </location>
</feature>
<proteinExistence type="predicted"/>
<dbReference type="AlphaFoldDB" id="A0AAW0D7G6"/>
<sequence>MSTIPSAKESTIQAGSHTTRSSDVLCERDPTRNSETELSAPLAGESKGRDIEMAKPELASRRARSLSTTSNSARKSSNGAEVSAVASGKENSVPPPGNGLDHSVTQFEVNHRIVGRPTFELSSRELPKFRKTKSETPTSSPTKSSEISIIPPPQPPPVCPAPGTNSSRTGKISSANVDRKCEAVPSTPPTRAWESSSRRTVQFSTARTQSSTISCRGVPSSAVSSVHGSSSDNVLRRQSVFPPAQSQCSSQRPFYLARTKRSNAASETTPRGTAPRRKKVSPHSPASQTITAALTSSSQRYGQSAPSDPPHAESSSRRHAPPGKCSSTRPSVPAAGQQRASVLPPTQSRTDRDKHTTHPQHPTPKLNGARNALSANTPAHQPRIPTTTPTSQRSRPLPSRCIPMPKPISQLPPIASAIASKIASSAKAAIATPAFQQSPFELTPYHRMTAKDFPKFKKVKLDAESATGAGDPLVATNRPQPDTSDIRRPIASSSKPSPQVGSKRPREDDEDDGIERIYCPWILDSGEHCSREHHTGKGLITHIMCEHFEKVDGIDKTECRYDGCGAMVRNLRQHLQTTKGHSGLAHLLGLKN</sequence>
<feature type="compositionally biased region" description="Basic and acidic residues" evidence="1">
    <location>
        <begin position="46"/>
        <end position="60"/>
    </location>
</feature>
<organism evidence="2 3">
    <name type="scientific">Paramarasmius palmivorus</name>
    <dbReference type="NCBI Taxonomy" id="297713"/>
    <lineage>
        <taxon>Eukaryota</taxon>
        <taxon>Fungi</taxon>
        <taxon>Dikarya</taxon>
        <taxon>Basidiomycota</taxon>
        <taxon>Agaricomycotina</taxon>
        <taxon>Agaricomycetes</taxon>
        <taxon>Agaricomycetidae</taxon>
        <taxon>Agaricales</taxon>
        <taxon>Marasmiineae</taxon>
        <taxon>Marasmiaceae</taxon>
        <taxon>Paramarasmius</taxon>
    </lineage>
</organism>
<evidence type="ECO:0000313" key="2">
    <source>
        <dbReference type="EMBL" id="KAK7047677.1"/>
    </source>
</evidence>
<evidence type="ECO:0008006" key="4">
    <source>
        <dbReference type="Google" id="ProtNLM"/>
    </source>
</evidence>
<comment type="caution">
    <text evidence="2">The sequence shown here is derived from an EMBL/GenBank/DDBJ whole genome shotgun (WGS) entry which is preliminary data.</text>
</comment>
<gene>
    <name evidence="2" type="ORF">VNI00_006445</name>
</gene>
<evidence type="ECO:0000256" key="1">
    <source>
        <dbReference type="SAM" id="MobiDB-lite"/>
    </source>
</evidence>